<evidence type="ECO:0000256" key="14">
    <source>
        <dbReference type="SAM" id="Phobius"/>
    </source>
</evidence>
<keyword evidence="10 14" id="KW-0472">Membrane</keyword>
<dbReference type="PANTHER" id="PTHR24365:SF541">
    <property type="entry name" value="PROTEIN TOLL-RELATED"/>
    <property type="match status" value="1"/>
</dbReference>
<dbReference type="Gene3D" id="3.40.50.10140">
    <property type="entry name" value="Toll/interleukin-1 receptor homology (TIR) domain"/>
    <property type="match status" value="1"/>
</dbReference>
<comment type="similarity">
    <text evidence="3">Belongs to the Toll-like receptor family.</text>
</comment>
<evidence type="ECO:0000313" key="16">
    <source>
        <dbReference type="EMBL" id="CAL4174386.1"/>
    </source>
</evidence>
<evidence type="ECO:0000256" key="8">
    <source>
        <dbReference type="ARBA" id="ARBA00022737"/>
    </source>
</evidence>
<proteinExistence type="inferred from homology"/>
<keyword evidence="12" id="KW-0325">Glycoprotein</keyword>
<dbReference type="GO" id="GO:0005886">
    <property type="term" value="C:plasma membrane"/>
    <property type="evidence" value="ECO:0007669"/>
    <property type="project" value="UniProtKB-SubCell"/>
</dbReference>
<name>A0AAV2SC72_MEGNR</name>
<dbReference type="InterPro" id="IPR001611">
    <property type="entry name" value="Leu-rich_rpt"/>
</dbReference>
<dbReference type="Gene3D" id="3.80.10.10">
    <property type="entry name" value="Ribonuclease Inhibitor"/>
    <property type="match status" value="4"/>
</dbReference>
<reference evidence="16 17" key="1">
    <citation type="submission" date="2024-05" db="EMBL/GenBank/DDBJ databases">
        <authorList>
            <person name="Wallberg A."/>
        </authorList>
    </citation>
    <scope>NUCLEOTIDE SEQUENCE [LARGE SCALE GENOMIC DNA]</scope>
</reference>
<sequence>QLNFDMFKDLSALQVLDLSHNSLTVIGDKTFSSLTNLHRLDLSFNQLLTVQGQDLAGLHVLSAVSVAHNNISHISDEAFENCTNLRDLRLEYNALSEIPSAIVELISLRTLRISHNALATIKHDDLTHLNDLIHLDMSNNVLKGICKHCLENLSELKVLDLSSNELSAIPQGSFESNVALQHLRVDGNKLSDINGLFASLPNLLWLNVSDNRITWFDYALIPVQLKYLDLHKNRIRDLGNYFNIESKIEIRTLDVSHNQLESLGPSSVPDSCELLFVNSNKIKRIAQGTFSSKINITMVDLFDNLLSKIDLNSINLQLVPENKDLPEFYIGGNPIFCDCHMEWMHRVHQISGLRQHPRVMDLDKVTCTLPYPRSEENRLQFLETEPSQFLCPYTSHCFALCQCCDFIACDCQMTCPDGCSCYHDDTWANNIVDCSERNHQQLPEDIPMDATVVYMDGNEMPLLDAHHLIGRKNLKALYLNNSRIERIQNRTFHGLSTLKKLYLEDNMIVELEGFEFDQMMHLQELYLQNNRLKHINNSTFSNLKSLEILRLDGNYLFGFPVWHLKLNSGLKAATLSVNMWSCECQYMVDFKNWLIRENDVVRDAKSIYCVSNSTGDPGPYILENSYSCENFIATSIVQERFENDFLQPVLITLGIFFMVLVIVVMLAVFRVRLIASASKKCSFRCFHSDPVTLESNGKYMYDVFVSYSELDAAFVNEVFAGELENGDPSYNVCLASRDYQSIGTYVGDFIVQSIESSQKIILIITKNFIENDWCKFSFKAAHLEAIKNIKHRVVVVLCGDVTENEMDPDLQSIVKMSTKLKYEDKSFWCKLHASLPSYVQKVPSKCYITETNYVTKNNLPSFSQGQSLKQGVPLVPTMVLGQPIKTNNHYQNNHNHRHLHQQQSSLDSNDLDKTFVSVETAQSSLGSTLSPSLNHSYMSIDYAQARNSHIYSSIDEPHSPPRMYPSAPLPSVHTLHQYIHQQQQQQNHHSYQLQQQQLSEDLLLLQQQQQQLRPTHTPISEPHGITDPTVRT</sequence>
<dbReference type="GO" id="GO:0038023">
    <property type="term" value="F:signaling receptor activity"/>
    <property type="evidence" value="ECO:0007669"/>
    <property type="project" value="TreeGrafter"/>
</dbReference>
<keyword evidence="8" id="KW-0677">Repeat</keyword>
<dbReference type="InterPro" id="IPR032675">
    <property type="entry name" value="LRR_dom_sf"/>
</dbReference>
<comment type="caution">
    <text evidence="16">The sequence shown here is derived from an EMBL/GenBank/DDBJ whole genome shotgun (WGS) entry which is preliminary data.</text>
</comment>
<evidence type="ECO:0000256" key="6">
    <source>
        <dbReference type="ARBA" id="ARBA00022692"/>
    </source>
</evidence>
<feature type="domain" description="TIR" evidence="15">
    <location>
        <begin position="699"/>
        <end position="835"/>
    </location>
</feature>
<evidence type="ECO:0000256" key="5">
    <source>
        <dbReference type="ARBA" id="ARBA00022614"/>
    </source>
</evidence>
<evidence type="ECO:0000256" key="2">
    <source>
        <dbReference type="ARBA" id="ARBA00004236"/>
    </source>
</evidence>
<evidence type="ECO:0000256" key="3">
    <source>
        <dbReference type="ARBA" id="ARBA00009634"/>
    </source>
</evidence>
<keyword evidence="7" id="KW-0732">Signal</keyword>
<evidence type="ECO:0000256" key="11">
    <source>
        <dbReference type="ARBA" id="ARBA00023170"/>
    </source>
</evidence>
<evidence type="ECO:0000256" key="7">
    <source>
        <dbReference type="ARBA" id="ARBA00022729"/>
    </source>
</evidence>
<feature type="non-terminal residue" evidence="16">
    <location>
        <position position="1032"/>
    </location>
</feature>
<dbReference type="PRINTS" id="PR00019">
    <property type="entry name" value="LEURICHRPT"/>
</dbReference>
<dbReference type="SMART" id="SM00255">
    <property type="entry name" value="TIR"/>
    <property type="match status" value="1"/>
</dbReference>
<accession>A0AAV2SC72</accession>
<dbReference type="InterPro" id="IPR035897">
    <property type="entry name" value="Toll_tir_struct_dom_sf"/>
</dbReference>
<dbReference type="InterPro" id="IPR000157">
    <property type="entry name" value="TIR_dom"/>
</dbReference>
<gene>
    <name evidence="16" type="ORF">MNOR_LOCUS34511</name>
</gene>
<evidence type="ECO:0000256" key="12">
    <source>
        <dbReference type="ARBA" id="ARBA00023180"/>
    </source>
</evidence>
<evidence type="ECO:0000256" key="1">
    <source>
        <dbReference type="ARBA" id="ARBA00004167"/>
    </source>
</evidence>
<keyword evidence="9 14" id="KW-1133">Transmembrane helix</keyword>
<dbReference type="Pfam" id="PF13676">
    <property type="entry name" value="TIR_2"/>
    <property type="match status" value="1"/>
</dbReference>
<feature type="region of interest" description="Disordered" evidence="13">
    <location>
        <begin position="1008"/>
        <end position="1032"/>
    </location>
</feature>
<evidence type="ECO:0000313" key="17">
    <source>
        <dbReference type="Proteomes" id="UP001497623"/>
    </source>
</evidence>
<dbReference type="Proteomes" id="UP001497623">
    <property type="component" value="Unassembled WGS sequence"/>
</dbReference>
<feature type="non-terminal residue" evidence="16">
    <location>
        <position position="1"/>
    </location>
</feature>
<dbReference type="SMART" id="SM00365">
    <property type="entry name" value="LRR_SD22"/>
    <property type="match status" value="7"/>
</dbReference>
<dbReference type="GO" id="GO:0007165">
    <property type="term" value="P:signal transduction"/>
    <property type="evidence" value="ECO:0007669"/>
    <property type="project" value="InterPro"/>
</dbReference>
<keyword evidence="4" id="KW-1003">Cell membrane</keyword>
<keyword evidence="5" id="KW-0433">Leucine-rich repeat</keyword>
<keyword evidence="17" id="KW-1185">Reference proteome</keyword>
<evidence type="ECO:0000256" key="9">
    <source>
        <dbReference type="ARBA" id="ARBA00022989"/>
    </source>
</evidence>
<organism evidence="16 17">
    <name type="scientific">Meganyctiphanes norvegica</name>
    <name type="common">Northern krill</name>
    <name type="synonym">Thysanopoda norvegica</name>
    <dbReference type="NCBI Taxonomy" id="48144"/>
    <lineage>
        <taxon>Eukaryota</taxon>
        <taxon>Metazoa</taxon>
        <taxon>Ecdysozoa</taxon>
        <taxon>Arthropoda</taxon>
        <taxon>Crustacea</taxon>
        <taxon>Multicrustacea</taxon>
        <taxon>Malacostraca</taxon>
        <taxon>Eumalacostraca</taxon>
        <taxon>Eucarida</taxon>
        <taxon>Euphausiacea</taxon>
        <taxon>Euphausiidae</taxon>
        <taxon>Meganyctiphanes</taxon>
    </lineage>
</organism>
<dbReference type="PANTHER" id="PTHR24365">
    <property type="entry name" value="TOLL-LIKE RECEPTOR"/>
    <property type="match status" value="1"/>
</dbReference>
<dbReference type="AlphaFoldDB" id="A0AAV2SC72"/>
<dbReference type="InterPro" id="IPR000372">
    <property type="entry name" value="LRRNT"/>
</dbReference>
<dbReference type="PROSITE" id="PS50104">
    <property type="entry name" value="TIR"/>
    <property type="match status" value="1"/>
</dbReference>
<dbReference type="Pfam" id="PF13855">
    <property type="entry name" value="LRR_8"/>
    <property type="match status" value="4"/>
</dbReference>
<dbReference type="EMBL" id="CAXKWB010053481">
    <property type="protein sequence ID" value="CAL4174386.1"/>
    <property type="molecule type" value="Genomic_DNA"/>
</dbReference>
<dbReference type="PROSITE" id="PS51450">
    <property type="entry name" value="LRR"/>
    <property type="match status" value="5"/>
</dbReference>
<dbReference type="SMART" id="SM00369">
    <property type="entry name" value="LRR_TYP"/>
    <property type="match status" value="14"/>
</dbReference>
<evidence type="ECO:0000256" key="13">
    <source>
        <dbReference type="SAM" id="MobiDB-lite"/>
    </source>
</evidence>
<evidence type="ECO:0000256" key="4">
    <source>
        <dbReference type="ARBA" id="ARBA00022475"/>
    </source>
</evidence>
<feature type="transmembrane region" description="Helical" evidence="14">
    <location>
        <begin position="645"/>
        <end position="669"/>
    </location>
</feature>
<protein>
    <recommendedName>
        <fullName evidence="15">TIR domain-containing protein</fullName>
    </recommendedName>
</protein>
<dbReference type="SUPFAM" id="SSF52058">
    <property type="entry name" value="L domain-like"/>
    <property type="match status" value="2"/>
</dbReference>
<keyword evidence="6 14" id="KW-0812">Transmembrane</keyword>
<comment type="subcellular location">
    <subcellularLocation>
        <location evidence="2">Cell membrane</location>
    </subcellularLocation>
    <subcellularLocation>
        <location evidence="1">Membrane</location>
        <topology evidence="1">Single-pass membrane protein</topology>
    </subcellularLocation>
</comment>
<evidence type="ECO:0000259" key="15">
    <source>
        <dbReference type="PROSITE" id="PS50104"/>
    </source>
</evidence>
<keyword evidence="11" id="KW-0675">Receptor</keyword>
<dbReference type="FunFam" id="3.80.10.10:FF:001438">
    <property type="entry name" value="Uncharacterized protein"/>
    <property type="match status" value="1"/>
</dbReference>
<dbReference type="SMART" id="SM00013">
    <property type="entry name" value="LRRNT"/>
    <property type="match status" value="1"/>
</dbReference>
<dbReference type="SUPFAM" id="SSF52200">
    <property type="entry name" value="Toll/Interleukin receptor TIR domain"/>
    <property type="match status" value="1"/>
</dbReference>
<evidence type="ECO:0000256" key="10">
    <source>
        <dbReference type="ARBA" id="ARBA00023136"/>
    </source>
</evidence>
<dbReference type="InterPro" id="IPR003591">
    <property type="entry name" value="Leu-rich_rpt_typical-subtyp"/>
</dbReference>